<dbReference type="Gene3D" id="3.30.450.20">
    <property type="entry name" value="PAS domain"/>
    <property type="match status" value="1"/>
</dbReference>
<keyword evidence="3" id="KW-1185">Reference proteome</keyword>
<gene>
    <name evidence="2" type="ORF">J5O05_02635</name>
</gene>
<dbReference type="RefSeq" id="WP_208843483.1">
    <property type="nucleotide sequence ID" value="NZ_CP072133.1"/>
</dbReference>
<dbReference type="AlphaFoldDB" id="A0A975HN54"/>
<dbReference type="InterPro" id="IPR035965">
    <property type="entry name" value="PAS-like_dom_sf"/>
</dbReference>
<dbReference type="SUPFAM" id="SSF55785">
    <property type="entry name" value="PYP-like sensor domain (PAS domain)"/>
    <property type="match status" value="1"/>
</dbReference>
<dbReference type="InterPro" id="IPR000700">
    <property type="entry name" value="PAS-assoc_C"/>
</dbReference>
<name>A0A975HN54_9GAMM</name>
<reference evidence="2" key="1">
    <citation type="submission" date="2021-03" db="EMBL/GenBank/DDBJ databases">
        <title>Complete Genome of Pseudoalteromonas xiamenensis STKMTI.2, a new potential marine bacterium producing anti-Vibrio compounds.</title>
        <authorList>
            <person name="Handayani D.P."/>
            <person name="Isnansetyo A."/>
            <person name="Istiqomah I."/>
            <person name="Jumina J."/>
        </authorList>
    </citation>
    <scope>NUCLEOTIDE SEQUENCE</scope>
    <source>
        <strain evidence="2">STKMTI.2</strain>
    </source>
</reference>
<organism evidence="2 3">
    <name type="scientific">Pseudoalteromonas xiamenensis</name>
    <dbReference type="NCBI Taxonomy" id="882626"/>
    <lineage>
        <taxon>Bacteria</taxon>
        <taxon>Pseudomonadati</taxon>
        <taxon>Pseudomonadota</taxon>
        <taxon>Gammaproteobacteria</taxon>
        <taxon>Alteromonadales</taxon>
        <taxon>Pseudoalteromonadaceae</taxon>
        <taxon>Pseudoalteromonas</taxon>
    </lineage>
</organism>
<dbReference type="InterPro" id="IPR013767">
    <property type="entry name" value="PAS_fold"/>
</dbReference>
<dbReference type="EMBL" id="CP072133">
    <property type="protein sequence ID" value="QTH71860.1"/>
    <property type="molecule type" value="Genomic_DNA"/>
</dbReference>
<dbReference type="KEGG" id="pxi:J5O05_02635"/>
<dbReference type="Pfam" id="PF00989">
    <property type="entry name" value="PAS"/>
    <property type="match status" value="1"/>
</dbReference>
<accession>A0A975HN54</accession>
<evidence type="ECO:0000313" key="3">
    <source>
        <dbReference type="Proteomes" id="UP000664904"/>
    </source>
</evidence>
<dbReference type="GO" id="GO:0006355">
    <property type="term" value="P:regulation of DNA-templated transcription"/>
    <property type="evidence" value="ECO:0007669"/>
    <property type="project" value="InterPro"/>
</dbReference>
<dbReference type="InterPro" id="IPR000014">
    <property type="entry name" value="PAS"/>
</dbReference>
<dbReference type="CDD" id="cd00130">
    <property type="entry name" value="PAS"/>
    <property type="match status" value="1"/>
</dbReference>
<evidence type="ECO:0000259" key="1">
    <source>
        <dbReference type="PROSITE" id="PS50113"/>
    </source>
</evidence>
<feature type="domain" description="PAC" evidence="1">
    <location>
        <begin position="101"/>
        <end position="153"/>
    </location>
</feature>
<sequence>MTNIIKTALEENLFFSQLLLKTSALNFLRNLVIESHLALVITDSDISKGLKIIYANDEFCKQMGYQLAEIVGMSPAIFRVPLSDQKLIDQVKKQLAEKGCFFGSSVSYKKDGSFFPVQWSISDIRDEDGEVTHYFMVQKDLSRQTRLIEQMKRSNELFKEHIRNNKSKVEVSEQIVSQIMENEKYYSTVLFEGVELFEDPFEDLFFDIDTDNEAQVTKTKEPLSSEKFLSRNTFEEDDIQSLFDNIDDILLEIELINSRELDLSNIEKISNAFGYLSSSLYFFYEFNDAAIVLDELAKQLRNVDCNEIFPIAVLESLSDELKLWLSDIFVTSECENIYEKEANILAMTKQLLSML</sequence>
<evidence type="ECO:0000313" key="2">
    <source>
        <dbReference type="EMBL" id="QTH71860.1"/>
    </source>
</evidence>
<protein>
    <submittedName>
        <fullName evidence="2">PAS domain S-box protein</fullName>
    </submittedName>
</protein>
<dbReference type="Proteomes" id="UP000664904">
    <property type="component" value="Chromosome"/>
</dbReference>
<dbReference type="PROSITE" id="PS50113">
    <property type="entry name" value="PAC"/>
    <property type="match status" value="1"/>
</dbReference>
<dbReference type="SMART" id="SM00091">
    <property type="entry name" value="PAS"/>
    <property type="match status" value="1"/>
</dbReference>
<proteinExistence type="predicted"/>
<dbReference type="NCBIfam" id="TIGR00229">
    <property type="entry name" value="sensory_box"/>
    <property type="match status" value="1"/>
</dbReference>